<dbReference type="PANTHER" id="PTHR22912:SF217">
    <property type="entry name" value="DIHYDROLIPOYL DEHYDROGENASE"/>
    <property type="match status" value="1"/>
</dbReference>
<dbReference type="InterPro" id="IPR016156">
    <property type="entry name" value="FAD/NAD-linked_Rdtase_dimer_sf"/>
</dbReference>
<evidence type="ECO:0000256" key="6">
    <source>
        <dbReference type="ARBA" id="ARBA00022630"/>
    </source>
</evidence>
<dbReference type="PROSITE" id="PS00076">
    <property type="entry name" value="PYRIDINE_REDOX_1"/>
    <property type="match status" value="1"/>
</dbReference>
<evidence type="ECO:0000256" key="11">
    <source>
        <dbReference type="ARBA" id="ARBA00023284"/>
    </source>
</evidence>
<comment type="caution">
    <text evidence="16">The sequence shown here is derived from an EMBL/GenBank/DDBJ whole genome shotgun (WGS) entry which is preliminary data.</text>
</comment>
<feature type="domain" description="Pyridine nucleotide-disulphide oxidoreductase dimerisation" evidence="14">
    <location>
        <begin position="339"/>
        <end position="445"/>
    </location>
</feature>
<evidence type="ECO:0000256" key="5">
    <source>
        <dbReference type="ARBA" id="ARBA00022490"/>
    </source>
</evidence>
<dbReference type="SUPFAM" id="SSF51905">
    <property type="entry name" value="FAD/NAD(P)-binding domain"/>
    <property type="match status" value="1"/>
</dbReference>
<dbReference type="InterPro" id="IPR001100">
    <property type="entry name" value="Pyr_nuc-diS_OxRdtase"/>
</dbReference>
<dbReference type="SUPFAM" id="SSF55424">
    <property type="entry name" value="FAD/NAD-linked reductases, dimerisation (C-terminal) domain"/>
    <property type="match status" value="1"/>
</dbReference>
<keyword evidence="8 13" id="KW-0560">Oxidoreductase</keyword>
<keyword evidence="11 13" id="KW-0676">Redox-active center</keyword>
<dbReference type="InterPro" id="IPR036188">
    <property type="entry name" value="FAD/NAD-bd_sf"/>
</dbReference>
<dbReference type="PANTHER" id="PTHR22912">
    <property type="entry name" value="DISULFIDE OXIDOREDUCTASE"/>
    <property type="match status" value="1"/>
</dbReference>
<proteinExistence type="inferred from homology"/>
<keyword evidence="10" id="KW-1015">Disulfide bond</keyword>
<dbReference type="EMBL" id="JANDHW010000008">
    <property type="protein sequence ID" value="MCP9612297.1"/>
    <property type="molecule type" value="Genomic_DNA"/>
</dbReference>
<dbReference type="PRINTS" id="PR00368">
    <property type="entry name" value="FADPNR"/>
</dbReference>
<dbReference type="InterPro" id="IPR012999">
    <property type="entry name" value="Pyr_OxRdtase_I_AS"/>
</dbReference>
<evidence type="ECO:0000256" key="3">
    <source>
        <dbReference type="ARBA" id="ARBA00012608"/>
    </source>
</evidence>
<keyword evidence="7 13" id="KW-0274">FAD</keyword>
<comment type="catalytic activity">
    <reaction evidence="12 13">
        <text>N(6)-[(R)-dihydrolipoyl]-L-lysyl-[protein] + NAD(+) = N(6)-[(R)-lipoyl]-L-lysyl-[protein] + NADH + H(+)</text>
        <dbReference type="Rhea" id="RHEA:15045"/>
        <dbReference type="Rhea" id="RHEA-COMP:10474"/>
        <dbReference type="Rhea" id="RHEA-COMP:10475"/>
        <dbReference type="ChEBI" id="CHEBI:15378"/>
        <dbReference type="ChEBI" id="CHEBI:57540"/>
        <dbReference type="ChEBI" id="CHEBI:57945"/>
        <dbReference type="ChEBI" id="CHEBI:83099"/>
        <dbReference type="ChEBI" id="CHEBI:83100"/>
        <dbReference type="EC" id="1.8.1.4"/>
    </reaction>
</comment>
<dbReference type="InterPro" id="IPR006258">
    <property type="entry name" value="Lipoamide_DH"/>
</dbReference>
<evidence type="ECO:0000256" key="2">
    <source>
        <dbReference type="ARBA" id="ARBA00007532"/>
    </source>
</evidence>
<sequence length="450" mass="48694">MMKSDIIIIGAGPGGYETAIYAARNGLSVTIFENRKPGGTCLNEGCIPTKCFCRNAEILDGIKDSAEYGVNDMAYTFDFGQVIERKNRIVAGLIEGVEFLLKNKLITFVKEAASLIDAHSVRSVSGEIYSCDHLIIATGSVSKNLPIPGNNLPGVLTSKEILDIEKVPENLCVIGAGVIGLEFASVFNSFGSKVTVLEYAKEILPNFDADISKRLKQALGKKGIEIVNSAAVEEIRENADRLSVKYGYKGENREVVADTVLMAVGRAANVESLNLDVAGIVYSSKGIVTDDNMETNISRVYAIGDVNGKCMLAHAATFQGRKVIDHILGKENTIRLDIIPSAVFTRPEAAMVGCTEDECKQQGRVYRSKKAMFRANGKALSMGEPEGICKIIADEDGVIIGCHMLGPHTADIIQEISALINRRTTVDELSSMIHAHPTLSEIVQECAREF</sequence>
<comment type="subcellular location">
    <subcellularLocation>
        <location evidence="1">Cytoplasm</location>
    </subcellularLocation>
</comment>
<comment type="miscellaneous">
    <text evidence="13">The active site is a redox-active disulfide bond.</text>
</comment>
<organism evidence="16 17">
    <name type="scientific">Coprobacter tertius</name>
    <dbReference type="NCBI Taxonomy" id="2944915"/>
    <lineage>
        <taxon>Bacteria</taxon>
        <taxon>Pseudomonadati</taxon>
        <taxon>Bacteroidota</taxon>
        <taxon>Bacteroidia</taxon>
        <taxon>Bacteroidales</taxon>
        <taxon>Barnesiellaceae</taxon>
        <taxon>Coprobacter</taxon>
    </lineage>
</organism>
<gene>
    <name evidence="16" type="primary">lpdA</name>
    <name evidence="16" type="ORF">NMU02_09355</name>
</gene>
<dbReference type="GO" id="GO:0004148">
    <property type="term" value="F:dihydrolipoyl dehydrogenase (NADH) activity"/>
    <property type="evidence" value="ECO:0007669"/>
    <property type="project" value="UniProtKB-EC"/>
</dbReference>
<evidence type="ECO:0000313" key="16">
    <source>
        <dbReference type="EMBL" id="MCP9612297.1"/>
    </source>
</evidence>
<dbReference type="EC" id="1.8.1.4" evidence="3 13"/>
<dbReference type="Pfam" id="PF02852">
    <property type="entry name" value="Pyr_redox_dim"/>
    <property type="match status" value="1"/>
</dbReference>
<reference evidence="16 17" key="1">
    <citation type="submission" date="2022-07" db="EMBL/GenBank/DDBJ databases">
        <title>Fecal culturing of patients with breast cancer.</title>
        <authorList>
            <person name="Teng N.M.Y."/>
            <person name="Kiu R."/>
            <person name="Evans R."/>
            <person name="Baker D.J."/>
            <person name="Zenner C."/>
            <person name="Robinson S.D."/>
            <person name="Hall L.J."/>
        </authorList>
    </citation>
    <scope>NUCLEOTIDE SEQUENCE [LARGE SCALE GENOMIC DNA]</scope>
    <source>
        <strain evidence="16 17">LH1063</strain>
    </source>
</reference>
<accession>A0ABT1MI28</accession>
<keyword evidence="17" id="KW-1185">Reference proteome</keyword>
<keyword evidence="5" id="KW-0963">Cytoplasm</keyword>
<evidence type="ECO:0000256" key="7">
    <source>
        <dbReference type="ARBA" id="ARBA00022827"/>
    </source>
</evidence>
<dbReference type="Gene3D" id="3.30.390.30">
    <property type="match status" value="1"/>
</dbReference>
<dbReference type="PIRSF" id="PIRSF000350">
    <property type="entry name" value="Mercury_reductase_MerA"/>
    <property type="match status" value="1"/>
</dbReference>
<evidence type="ECO:0000259" key="14">
    <source>
        <dbReference type="Pfam" id="PF02852"/>
    </source>
</evidence>
<dbReference type="PRINTS" id="PR00411">
    <property type="entry name" value="PNDRDTASEI"/>
</dbReference>
<evidence type="ECO:0000256" key="12">
    <source>
        <dbReference type="ARBA" id="ARBA00049187"/>
    </source>
</evidence>
<dbReference type="NCBIfam" id="TIGR01350">
    <property type="entry name" value="lipoamide_DH"/>
    <property type="match status" value="1"/>
</dbReference>
<protein>
    <recommendedName>
        <fullName evidence="4 13">Dihydrolipoyl dehydrogenase</fullName>
        <ecNumber evidence="3 13">1.8.1.4</ecNumber>
    </recommendedName>
</protein>
<dbReference type="Pfam" id="PF07992">
    <property type="entry name" value="Pyr_redox_2"/>
    <property type="match status" value="1"/>
</dbReference>
<comment type="cofactor">
    <cofactor evidence="13">
        <name>FAD</name>
        <dbReference type="ChEBI" id="CHEBI:57692"/>
    </cofactor>
    <text evidence="13">Binds 1 FAD per subunit.</text>
</comment>
<keyword evidence="9 13" id="KW-0520">NAD</keyword>
<feature type="domain" description="FAD/NAD(P)-binding" evidence="15">
    <location>
        <begin position="5"/>
        <end position="320"/>
    </location>
</feature>
<dbReference type="InterPro" id="IPR050151">
    <property type="entry name" value="Class-I_Pyr_Nuc-Dis_Oxidored"/>
</dbReference>
<evidence type="ECO:0000256" key="10">
    <source>
        <dbReference type="ARBA" id="ARBA00023157"/>
    </source>
</evidence>
<dbReference type="Gene3D" id="3.50.50.60">
    <property type="entry name" value="FAD/NAD(P)-binding domain"/>
    <property type="match status" value="2"/>
</dbReference>
<evidence type="ECO:0000256" key="9">
    <source>
        <dbReference type="ARBA" id="ARBA00023027"/>
    </source>
</evidence>
<dbReference type="InterPro" id="IPR004099">
    <property type="entry name" value="Pyr_nucl-diS_OxRdtase_dimer"/>
</dbReference>
<evidence type="ECO:0000313" key="17">
    <source>
        <dbReference type="Proteomes" id="UP001205603"/>
    </source>
</evidence>
<keyword evidence="6 13" id="KW-0285">Flavoprotein</keyword>
<evidence type="ECO:0000256" key="1">
    <source>
        <dbReference type="ARBA" id="ARBA00004496"/>
    </source>
</evidence>
<name>A0ABT1MI28_9BACT</name>
<dbReference type="Proteomes" id="UP001205603">
    <property type="component" value="Unassembled WGS sequence"/>
</dbReference>
<evidence type="ECO:0000259" key="15">
    <source>
        <dbReference type="Pfam" id="PF07992"/>
    </source>
</evidence>
<dbReference type="InterPro" id="IPR023753">
    <property type="entry name" value="FAD/NAD-binding_dom"/>
</dbReference>
<evidence type="ECO:0000256" key="4">
    <source>
        <dbReference type="ARBA" id="ARBA00016961"/>
    </source>
</evidence>
<comment type="similarity">
    <text evidence="2 13">Belongs to the class-I pyridine nucleotide-disulfide oxidoreductase family.</text>
</comment>
<evidence type="ECO:0000256" key="8">
    <source>
        <dbReference type="ARBA" id="ARBA00023002"/>
    </source>
</evidence>
<evidence type="ECO:0000256" key="13">
    <source>
        <dbReference type="RuleBase" id="RU003692"/>
    </source>
</evidence>